<evidence type="ECO:0000256" key="1">
    <source>
        <dbReference type="ARBA" id="ARBA00022603"/>
    </source>
</evidence>
<dbReference type="InterPro" id="IPR029063">
    <property type="entry name" value="SAM-dependent_MTases_sf"/>
</dbReference>
<sequence>MSGSTTAAGPERIVGIAIGYMAAKQLFAASRIGLFTALADGPLTAAELSEKTGKPEKITRILGDAMSSLGLLSRVDGRYELAADAAEYLGGGGLDLAPFLTFLDTISYPHWTQFGHTADSGEPGKLEMDEARWGTFMAGVMTYNRLHAEMLAGAFDYGPHRKLLDLGGLSSAFALEAMGVNEELHTTFVFDPAFTESVTTAVAEAGLTDRATVIGAETPVARPDGEFDLVMVNHVVHRFDAQQNAEILRNARAAAAPGGRLLLLDFFLDDDADQRPIDALHAGEYLVIDGTVVYPESEVREWLTAAGWRVVDKLALPGSPRVLVAEAV</sequence>
<protein>
    <submittedName>
        <fullName evidence="6">O-methyltransferase</fullName>
    </submittedName>
</protein>
<evidence type="ECO:0000256" key="3">
    <source>
        <dbReference type="ARBA" id="ARBA00022691"/>
    </source>
</evidence>
<keyword evidence="2 6" id="KW-0808">Transferase</keyword>
<dbReference type="Gene3D" id="1.10.10.10">
    <property type="entry name" value="Winged helix-like DNA-binding domain superfamily/Winged helix DNA-binding domain"/>
    <property type="match status" value="1"/>
</dbReference>
<dbReference type="Gene3D" id="3.40.50.150">
    <property type="entry name" value="Vaccinia Virus protein VP39"/>
    <property type="match status" value="1"/>
</dbReference>
<dbReference type="InterPro" id="IPR001077">
    <property type="entry name" value="COMT_C"/>
</dbReference>
<dbReference type="OrthoDB" id="582216at2"/>
<evidence type="ECO:0000259" key="5">
    <source>
        <dbReference type="Pfam" id="PF08100"/>
    </source>
</evidence>
<dbReference type="RefSeq" id="WP_091287211.1">
    <property type="nucleotide sequence ID" value="NZ_FNON01000001.1"/>
</dbReference>
<evidence type="ECO:0000313" key="6">
    <source>
        <dbReference type="EMBL" id="SDW61554.1"/>
    </source>
</evidence>
<dbReference type="STRING" id="589385.SAMN05421504_1011054"/>
<keyword evidence="7" id="KW-1185">Reference proteome</keyword>
<dbReference type="GO" id="GO:0032259">
    <property type="term" value="P:methylation"/>
    <property type="evidence" value="ECO:0007669"/>
    <property type="project" value="UniProtKB-KW"/>
</dbReference>
<dbReference type="InterPro" id="IPR036390">
    <property type="entry name" value="WH_DNA-bd_sf"/>
</dbReference>
<accession>A0A1H2V0Y1</accession>
<evidence type="ECO:0000259" key="4">
    <source>
        <dbReference type="Pfam" id="PF00891"/>
    </source>
</evidence>
<dbReference type="Proteomes" id="UP000199515">
    <property type="component" value="Unassembled WGS sequence"/>
</dbReference>
<dbReference type="Pfam" id="PF00891">
    <property type="entry name" value="Methyltransf_2"/>
    <property type="match status" value="1"/>
</dbReference>
<dbReference type="EMBL" id="FNON01000001">
    <property type="protein sequence ID" value="SDW61554.1"/>
    <property type="molecule type" value="Genomic_DNA"/>
</dbReference>
<reference evidence="6 7" key="1">
    <citation type="submission" date="2016-10" db="EMBL/GenBank/DDBJ databases">
        <authorList>
            <person name="de Groot N.N."/>
        </authorList>
    </citation>
    <scope>NUCLEOTIDE SEQUENCE [LARGE SCALE GENOMIC DNA]</scope>
    <source>
        <strain evidence="6 7">CPCC 202699</strain>
    </source>
</reference>
<dbReference type="SUPFAM" id="SSF53335">
    <property type="entry name" value="S-adenosyl-L-methionine-dependent methyltransferases"/>
    <property type="match status" value="1"/>
</dbReference>
<name>A0A1H2V0Y1_9PSEU</name>
<dbReference type="GO" id="GO:0046983">
    <property type="term" value="F:protein dimerization activity"/>
    <property type="evidence" value="ECO:0007669"/>
    <property type="project" value="InterPro"/>
</dbReference>
<dbReference type="Pfam" id="PF08100">
    <property type="entry name" value="Dimerisation"/>
    <property type="match status" value="1"/>
</dbReference>
<dbReference type="InterPro" id="IPR036388">
    <property type="entry name" value="WH-like_DNA-bd_sf"/>
</dbReference>
<feature type="domain" description="O-methyltransferase dimerisation" evidence="5">
    <location>
        <begin position="17"/>
        <end position="88"/>
    </location>
</feature>
<evidence type="ECO:0000313" key="7">
    <source>
        <dbReference type="Proteomes" id="UP000199515"/>
    </source>
</evidence>
<feature type="domain" description="O-methyltransferase C-terminal" evidence="4">
    <location>
        <begin position="129"/>
        <end position="309"/>
    </location>
</feature>
<dbReference type="SUPFAM" id="SSF46785">
    <property type="entry name" value="Winged helix' DNA-binding domain"/>
    <property type="match status" value="1"/>
</dbReference>
<dbReference type="AlphaFoldDB" id="A0A1H2V0Y1"/>
<keyword evidence="1 6" id="KW-0489">Methyltransferase</keyword>
<dbReference type="GO" id="GO:0008171">
    <property type="term" value="F:O-methyltransferase activity"/>
    <property type="evidence" value="ECO:0007669"/>
    <property type="project" value="InterPro"/>
</dbReference>
<organism evidence="6 7">
    <name type="scientific">Amycolatopsis xylanica</name>
    <dbReference type="NCBI Taxonomy" id="589385"/>
    <lineage>
        <taxon>Bacteria</taxon>
        <taxon>Bacillati</taxon>
        <taxon>Actinomycetota</taxon>
        <taxon>Actinomycetes</taxon>
        <taxon>Pseudonocardiales</taxon>
        <taxon>Pseudonocardiaceae</taxon>
        <taxon>Amycolatopsis</taxon>
    </lineage>
</organism>
<dbReference type="InterPro" id="IPR012967">
    <property type="entry name" value="COMT_dimerisation"/>
</dbReference>
<dbReference type="PANTHER" id="PTHR43712:SF2">
    <property type="entry name" value="O-METHYLTRANSFERASE CICE"/>
    <property type="match status" value="1"/>
</dbReference>
<proteinExistence type="predicted"/>
<dbReference type="InterPro" id="IPR016461">
    <property type="entry name" value="COMT-like"/>
</dbReference>
<gene>
    <name evidence="6" type="ORF">SAMN05421504_1011054</name>
</gene>
<keyword evidence="3" id="KW-0949">S-adenosyl-L-methionine</keyword>
<dbReference type="PROSITE" id="PS51683">
    <property type="entry name" value="SAM_OMT_II"/>
    <property type="match status" value="1"/>
</dbReference>
<dbReference type="PANTHER" id="PTHR43712">
    <property type="entry name" value="PUTATIVE (AFU_ORTHOLOGUE AFUA_4G14580)-RELATED"/>
    <property type="match status" value="1"/>
</dbReference>
<evidence type="ECO:0000256" key="2">
    <source>
        <dbReference type="ARBA" id="ARBA00022679"/>
    </source>
</evidence>